<feature type="region of interest" description="Disordered" evidence="1">
    <location>
        <begin position="108"/>
        <end position="130"/>
    </location>
</feature>
<dbReference type="EMBL" id="JAUSUT010000001">
    <property type="protein sequence ID" value="MDQ0378435.1"/>
    <property type="molecule type" value="Genomic_DNA"/>
</dbReference>
<dbReference type="RefSeq" id="WP_306991165.1">
    <property type="nucleotide sequence ID" value="NZ_JAUSUT010000001.1"/>
</dbReference>
<feature type="region of interest" description="Disordered" evidence="1">
    <location>
        <begin position="1"/>
        <end position="45"/>
    </location>
</feature>
<organism evidence="2 3">
    <name type="scientific">Amycolatopsis thermophila</name>
    <dbReference type="NCBI Taxonomy" id="206084"/>
    <lineage>
        <taxon>Bacteria</taxon>
        <taxon>Bacillati</taxon>
        <taxon>Actinomycetota</taxon>
        <taxon>Actinomycetes</taxon>
        <taxon>Pseudonocardiales</taxon>
        <taxon>Pseudonocardiaceae</taxon>
        <taxon>Amycolatopsis</taxon>
    </lineage>
</organism>
<comment type="caution">
    <text evidence="2">The sequence shown here is derived from an EMBL/GenBank/DDBJ whole genome shotgun (WGS) entry which is preliminary data.</text>
</comment>
<sequence length="211" mass="23188">MITGNGGRSGRIPRPTSWEPPGPSGTPTEPPDHAIGRSRGGWAPKCTTLSTEAAGRWWIWSVPGRPATRRCSRTRPDRVRGDEAYYSRAIRRHCARRITAVIAEPAGQIGHRKRRGSRGGGPPAFGSADHRGRNVVERRFNLLEHWRGLATRYDQLAIVHHSAVVHAVATWTKALSDAPYRNSCRTMVCSRPGPTPIAEIRACDSSSSRST</sequence>
<proteinExistence type="predicted"/>
<evidence type="ECO:0000256" key="1">
    <source>
        <dbReference type="SAM" id="MobiDB-lite"/>
    </source>
</evidence>
<gene>
    <name evidence="2" type="ORF">FB470_002429</name>
</gene>
<dbReference type="Proteomes" id="UP001229651">
    <property type="component" value="Unassembled WGS sequence"/>
</dbReference>
<reference evidence="2 3" key="1">
    <citation type="submission" date="2023-07" db="EMBL/GenBank/DDBJ databases">
        <title>Sequencing the genomes of 1000 actinobacteria strains.</title>
        <authorList>
            <person name="Klenk H.-P."/>
        </authorList>
    </citation>
    <scope>NUCLEOTIDE SEQUENCE [LARGE SCALE GENOMIC DNA]</scope>
    <source>
        <strain evidence="2 3">DSM 45805</strain>
    </source>
</reference>
<evidence type="ECO:0000313" key="2">
    <source>
        <dbReference type="EMBL" id="MDQ0378435.1"/>
    </source>
</evidence>
<evidence type="ECO:0000313" key="3">
    <source>
        <dbReference type="Proteomes" id="UP001229651"/>
    </source>
</evidence>
<accession>A0ABU0ET12</accession>
<name>A0ABU0ET12_9PSEU</name>
<protein>
    <recommendedName>
        <fullName evidence="4">Transposase DDE domain-containing protein</fullName>
    </recommendedName>
</protein>
<keyword evidence="3" id="KW-1185">Reference proteome</keyword>
<evidence type="ECO:0008006" key="4">
    <source>
        <dbReference type="Google" id="ProtNLM"/>
    </source>
</evidence>